<evidence type="ECO:0000256" key="4">
    <source>
        <dbReference type="ARBA" id="ARBA00022692"/>
    </source>
</evidence>
<keyword evidence="7 8" id="KW-0998">Cell outer membrane</keyword>
<dbReference type="InterPro" id="IPR012910">
    <property type="entry name" value="Plug_dom"/>
</dbReference>
<name>A0ABX0U512_9FLAO</name>
<evidence type="ECO:0000256" key="9">
    <source>
        <dbReference type="RuleBase" id="RU003357"/>
    </source>
</evidence>
<keyword evidence="13" id="KW-1185">Reference proteome</keyword>
<accession>A0ABX0U512</accession>
<gene>
    <name evidence="12" type="ORF">FHR24_000373</name>
</gene>
<evidence type="ECO:0000259" key="11">
    <source>
        <dbReference type="Pfam" id="PF07715"/>
    </source>
</evidence>
<reference evidence="12 13" key="1">
    <citation type="submission" date="2020-03" db="EMBL/GenBank/DDBJ databases">
        <title>Genomic Encyclopedia of Type Strains, Phase IV (KMG-IV): sequencing the most valuable type-strain genomes for metagenomic binning, comparative biology and taxonomic classification.</title>
        <authorList>
            <person name="Goeker M."/>
        </authorList>
    </citation>
    <scope>NUCLEOTIDE SEQUENCE [LARGE SCALE GENOMIC DNA]</scope>
    <source>
        <strain evidence="12 13">DSM 101599</strain>
    </source>
</reference>
<dbReference type="PROSITE" id="PS52016">
    <property type="entry name" value="TONB_DEPENDENT_REC_3"/>
    <property type="match status" value="1"/>
</dbReference>
<feature type="domain" description="TonB-dependent receptor-like beta-barrel" evidence="10">
    <location>
        <begin position="454"/>
        <end position="886"/>
    </location>
</feature>
<dbReference type="InterPro" id="IPR000531">
    <property type="entry name" value="Beta-barrel_TonB"/>
</dbReference>
<keyword evidence="5 9" id="KW-0798">TonB box</keyword>
<protein>
    <recommendedName>
        <fullName evidence="14">TonB-dependent receptor</fullName>
    </recommendedName>
</protein>
<evidence type="ECO:0000256" key="7">
    <source>
        <dbReference type="ARBA" id="ARBA00023237"/>
    </source>
</evidence>
<sequence>MRNLLVTFFTLMTVFTYAQSKGTISGLVQDKDMDLEPLPFVSVYVEGNTSLGTTTDFDGVYRLQLKPGVYTVVYDFVGYKSVKKQIVVKGGASQKITVVMESVADALDAVVLTAVTNKQSEAALVDVQREAVEIVTAIGSDEMSKKGVSDVAAAVTKAAGVTKQEGGSGSIFVRGLGDRYNVTTLNGLPLPSNNPSNKNISLDIFSTDIVEYVGISKTFESQNYADFGGANIDINSKKFSGSPYVKLGLGAGVNSNVLGESSFYLQDGPSYFGFATGEASSTPFNPSSYGTSWDRKKSTNNVLNNSLSLSGGRKFDLGNAGKISAFLTASFDNDSKFIEGISRSSVTAQGDKNSDFYKKAYKYSTNSTLMGTADYKINSTNSILFTTLFLNSSSQQYAEYQGENQNFDGGAPGANDLSGFIKRSTFDKTQLIVNQLVGKHNVNDQLDVNWALGYSLLNNEIPDRMQNTFIPARDGSDDYTFFSNGGINNHRYYQNLDENEFSSNIAVSYRFSKDEDDAYKGKITLGYANRFKSVEFNSNQYSFQPLNDRYVFSEDLIHNVDQIFEATPFSTSAGDKVSLLEQEYSGDLFVNSIFTNLQYKLSKKLTAILGVRFESVNQNVSFSNSTIPDGDESEFNAFKVLPSLISKYKINDKQNVKLAFSQTYTLPQFKEKVALPYEEVTQVYQGNPDLYESTNYNLDLGWELFPGNAELLSVTTFGKIIQNPINEVFVNSASGDISYVNSGEQALAVGVELELKKNIFVIESKDMLQTKLSYGLNASYIYTDQDLDADKVSSENDFGASFTFENSKLAGASDILANADVSFFQEFSDNKDITATVSYSYFSDKLAVIGTRNRGNYIDKAVNKLDFIAKASLSKQLKLGLSFKNILNPKYERIQAQSEVEGRNNPDVVISSYKLGSSLSVSLGYTF</sequence>
<dbReference type="SUPFAM" id="SSF56935">
    <property type="entry name" value="Porins"/>
    <property type="match status" value="1"/>
</dbReference>
<evidence type="ECO:0000259" key="10">
    <source>
        <dbReference type="Pfam" id="PF00593"/>
    </source>
</evidence>
<keyword evidence="2 8" id="KW-0813">Transport</keyword>
<dbReference type="Gene3D" id="2.40.170.20">
    <property type="entry name" value="TonB-dependent receptor, beta-barrel domain"/>
    <property type="match status" value="1"/>
</dbReference>
<dbReference type="PANTHER" id="PTHR40980">
    <property type="entry name" value="PLUG DOMAIN-CONTAINING PROTEIN"/>
    <property type="match status" value="1"/>
</dbReference>
<keyword evidence="3 8" id="KW-1134">Transmembrane beta strand</keyword>
<dbReference type="PANTHER" id="PTHR40980:SF5">
    <property type="entry name" value="TONB-DEPENDENT RECEPTOR"/>
    <property type="match status" value="1"/>
</dbReference>
<evidence type="ECO:0000256" key="6">
    <source>
        <dbReference type="ARBA" id="ARBA00023136"/>
    </source>
</evidence>
<dbReference type="InterPro" id="IPR037066">
    <property type="entry name" value="Plug_dom_sf"/>
</dbReference>
<comment type="similarity">
    <text evidence="8 9">Belongs to the TonB-dependent receptor family.</text>
</comment>
<dbReference type="Gene3D" id="2.170.130.10">
    <property type="entry name" value="TonB-dependent receptor, plug domain"/>
    <property type="match status" value="1"/>
</dbReference>
<dbReference type="EMBL" id="JAASQL010000001">
    <property type="protein sequence ID" value="NIJ43934.1"/>
    <property type="molecule type" value="Genomic_DNA"/>
</dbReference>
<comment type="caution">
    <text evidence="12">The sequence shown here is derived from an EMBL/GenBank/DDBJ whole genome shotgun (WGS) entry which is preliminary data.</text>
</comment>
<keyword evidence="6 8" id="KW-0472">Membrane</keyword>
<dbReference type="SUPFAM" id="SSF49464">
    <property type="entry name" value="Carboxypeptidase regulatory domain-like"/>
    <property type="match status" value="1"/>
</dbReference>
<dbReference type="InterPro" id="IPR008969">
    <property type="entry name" value="CarboxyPept-like_regulatory"/>
</dbReference>
<keyword evidence="4 8" id="KW-0812">Transmembrane</keyword>
<evidence type="ECO:0000313" key="13">
    <source>
        <dbReference type="Proteomes" id="UP000745859"/>
    </source>
</evidence>
<feature type="domain" description="TonB-dependent receptor plug" evidence="11">
    <location>
        <begin position="129"/>
        <end position="221"/>
    </location>
</feature>
<dbReference type="Pfam" id="PF13715">
    <property type="entry name" value="CarbopepD_reg_2"/>
    <property type="match status" value="1"/>
</dbReference>
<comment type="subcellular location">
    <subcellularLocation>
        <location evidence="1 8">Cell outer membrane</location>
        <topology evidence="1 8">Multi-pass membrane protein</topology>
    </subcellularLocation>
</comment>
<evidence type="ECO:0000256" key="8">
    <source>
        <dbReference type="PROSITE-ProRule" id="PRU01360"/>
    </source>
</evidence>
<dbReference type="Gene3D" id="2.60.40.1120">
    <property type="entry name" value="Carboxypeptidase-like, regulatory domain"/>
    <property type="match status" value="1"/>
</dbReference>
<dbReference type="Pfam" id="PF07715">
    <property type="entry name" value="Plug"/>
    <property type="match status" value="1"/>
</dbReference>
<evidence type="ECO:0008006" key="14">
    <source>
        <dbReference type="Google" id="ProtNLM"/>
    </source>
</evidence>
<evidence type="ECO:0000313" key="12">
    <source>
        <dbReference type="EMBL" id="NIJ43934.1"/>
    </source>
</evidence>
<organism evidence="12 13">
    <name type="scientific">Wenyingzhuangia heitensis</name>
    <dbReference type="NCBI Taxonomy" id="1487859"/>
    <lineage>
        <taxon>Bacteria</taxon>
        <taxon>Pseudomonadati</taxon>
        <taxon>Bacteroidota</taxon>
        <taxon>Flavobacteriia</taxon>
        <taxon>Flavobacteriales</taxon>
        <taxon>Flavobacteriaceae</taxon>
        <taxon>Wenyingzhuangia</taxon>
    </lineage>
</organism>
<evidence type="ECO:0000256" key="3">
    <source>
        <dbReference type="ARBA" id="ARBA00022452"/>
    </source>
</evidence>
<dbReference type="InterPro" id="IPR036942">
    <property type="entry name" value="Beta-barrel_TonB_sf"/>
</dbReference>
<evidence type="ECO:0000256" key="2">
    <source>
        <dbReference type="ARBA" id="ARBA00022448"/>
    </source>
</evidence>
<dbReference type="Pfam" id="PF00593">
    <property type="entry name" value="TonB_dep_Rec_b-barrel"/>
    <property type="match status" value="1"/>
</dbReference>
<dbReference type="RefSeq" id="WP_167183052.1">
    <property type="nucleotide sequence ID" value="NZ_JAASQL010000001.1"/>
</dbReference>
<dbReference type="InterPro" id="IPR039426">
    <property type="entry name" value="TonB-dep_rcpt-like"/>
</dbReference>
<evidence type="ECO:0000256" key="5">
    <source>
        <dbReference type="ARBA" id="ARBA00023077"/>
    </source>
</evidence>
<evidence type="ECO:0000256" key="1">
    <source>
        <dbReference type="ARBA" id="ARBA00004571"/>
    </source>
</evidence>
<proteinExistence type="inferred from homology"/>
<dbReference type="Proteomes" id="UP000745859">
    <property type="component" value="Unassembled WGS sequence"/>
</dbReference>